<organism evidence="3 4">
    <name type="scientific">Effrenium voratum</name>
    <dbReference type="NCBI Taxonomy" id="2562239"/>
    <lineage>
        <taxon>Eukaryota</taxon>
        <taxon>Sar</taxon>
        <taxon>Alveolata</taxon>
        <taxon>Dinophyceae</taxon>
        <taxon>Suessiales</taxon>
        <taxon>Symbiodiniaceae</taxon>
        <taxon>Effrenium</taxon>
    </lineage>
</organism>
<sequence>MPDSVAFLDERRLSQFKTAEPGARGWHDRKLPDGDVPEKIKKIAGWKRAMKDFMNSDPKLNDLVNLFTQKFVQMGQSRNFTLSTLLDLAWTVLILTWEAVINDRLPMMDEVERGFKEKYEDLQKTVMDMRMQYLAEITEHRDRIRNETLSAPMQVALAEINDSEESGDHAVYRFQPEVALDAATMDYFKAAMQENMKVALTKGAAAAGETIQLLMSQLKDAQTEMERLKEQLEDALLQAKLNEVPEKRVIQQRRTSVPPAVDDTEVKKLQAELEQMKAEADAKKKDMDRFCSIFQIFGLDVNASVEDARSFFESLTAPSEDPSEANKLRAQNAALLKTQKKLEEEIEQFKKKNLEETCRKLQQQVQDLEEEMQKLKKMSTQTMPAGKDKGKDDLSSRNADLEKQLALLKKQMADQSKGKDVVADLMKRNEELEAEIEKLRTQLSKKDQELASSTKAADVARRQSTDLMAQLDAMRKDLENAKKELAEERRRSSTRPPPESDGGEETERAAKLQEKLRQSRQEVEVLKQENQQLRDALDEAKIMRKALEQAMEELRRKFEDFKKRLQEKGVDVRLLDEALAEAGMPLHPMNVFDRLYQDAVRRFNRFQEKWVIDMRNAQQETWERILGIYDGPPLSREQVTALVKGGLLDVRRFAFDDAPALSSCPNCGANLRAATPERLSFRPHSQPSEARRPKLERMRTWGGALSMPKGTTYTSAEALTSRRDLYLDIVGFHPNAPQERKAFAIVSEADQYHRHMHLQRFDDSPKTPKPLVSPKVSERQGTPTTPGKELCVSPTKSRPKLAAMDTSSAMSMDLTEPEVAPPPLAAPVAPPVAQRRVSAQKLEGKGLKSTASAFEPFTAVISGSKALPLPQIASAPQIPQMPMPQLRSGPKGRSRSPTERPQKRLSRTESQPQKTRREVDISISGIAASPPR</sequence>
<protein>
    <submittedName>
        <fullName evidence="3">Uncharacterized protein</fullName>
    </submittedName>
</protein>
<feature type="region of interest" description="Disordered" evidence="2">
    <location>
        <begin position="874"/>
        <end position="932"/>
    </location>
</feature>
<feature type="region of interest" description="Disordered" evidence="2">
    <location>
        <begin position="377"/>
        <end position="396"/>
    </location>
</feature>
<evidence type="ECO:0000313" key="4">
    <source>
        <dbReference type="Proteomes" id="UP001178507"/>
    </source>
</evidence>
<evidence type="ECO:0000313" key="3">
    <source>
        <dbReference type="EMBL" id="CAJ1410773.1"/>
    </source>
</evidence>
<dbReference type="PANTHER" id="PTHR23159">
    <property type="entry name" value="CENTROSOMAL PROTEIN 2"/>
    <property type="match status" value="1"/>
</dbReference>
<feature type="region of interest" description="Disordered" evidence="2">
    <location>
        <begin position="484"/>
        <end position="516"/>
    </location>
</feature>
<dbReference type="PANTHER" id="PTHR23159:SF31">
    <property type="entry name" value="CENTROSOME-ASSOCIATED PROTEIN CEP250 ISOFORM X1"/>
    <property type="match status" value="1"/>
</dbReference>
<accession>A0AA36JT71</accession>
<proteinExistence type="predicted"/>
<name>A0AA36JT71_9DINO</name>
<keyword evidence="4" id="KW-1185">Reference proteome</keyword>
<feature type="compositionally biased region" description="Pro residues" evidence="2">
    <location>
        <begin position="820"/>
        <end position="830"/>
    </location>
</feature>
<feature type="compositionally biased region" description="Basic and acidic residues" evidence="2">
    <location>
        <begin position="505"/>
        <end position="516"/>
    </location>
</feature>
<feature type="region of interest" description="Disordered" evidence="2">
    <location>
        <begin position="758"/>
        <end position="808"/>
    </location>
</feature>
<reference evidence="3" key="1">
    <citation type="submission" date="2023-08" db="EMBL/GenBank/DDBJ databases">
        <authorList>
            <person name="Chen Y."/>
            <person name="Shah S."/>
            <person name="Dougan E. K."/>
            <person name="Thang M."/>
            <person name="Chan C."/>
        </authorList>
    </citation>
    <scope>NUCLEOTIDE SEQUENCE</scope>
</reference>
<evidence type="ECO:0000256" key="1">
    <source>
        <dbReference type="SAM" id="Coils"/>
    </source>
</evidence>
<dbReference type="Proteomes" id="UP001178507">
    <property type="component" value="Unassembled WGS sequence"/>
</dbReference>
<feature type="region of interest" description="Disordered" evidence="2">
    <location>
        <begin position="820"/>
        <end position="840"/>
    </location>
</feature>
<dbReference type="AlphaFoldDB" id="A0AA36JT71"/>
<feature type="compositionally biased region" description="Basic and acidic residues" evidence="2">
    <location>
        <begin position="386"/>
        <end position="396"/>
    </location>
</feature>
<comment type="caution">
    <text evidence="3">The sequence shown here is derived from an EMBL/GenBank/DDBJ whole genome shotgun (WGS) entry which is preliminary data.</text>
</comment>
<dbReference type="EMBL" id="CAUJNA010003838">
    <property type="protein sequence ID" value="CAJ1410773.1"/>
    <property type="molecule type" value="Genomic_DNA"/>
</dbReference>
<gene>
    <name evidence="3" type="ORF">EVOR1521_LOCUS31535</name>
</gene>
<keyword evidence="1" id="KW-0175">Coiled coil</keyword>
<feature type="region of interest" description="Disordered" evidence="2">
    <location>
        <begin position="443"/>
        <end position="463"/>
    </location>
</feature>
<feature type="coiled-coil region" evidence="1">
    <location>
        <begin position="211"/>
        <end position="242"/>
    </location>
</feature>
<evidence type="ECO:0000256" key="2">
    <source>
        <dbReference type="SAM" id="MobiDB-lite"/>
    </source>
</evidence>